<evidence type="ECO:0000313" key="2">
    <source>
        <dbReference type="EMBL" id="RIN08864.1"/>
    </source>
</evidence>
<dbReference type="RefSeq" id="WP_069792572.1">
    <property type="nucleotide sequence ID" value="NZ_QXUL01000063.1"/>
</dbReference>
<protein>
    <submittedName>
        <fullName evidence="2">Uncharacterized protein</fullName>
    </submittedName>
</protein>
<sequence length="65" mass="7594">MKNKKEPIVLYDESGSREDMDIYLQRMEELEGYNRKASGLLVKICLYLVSLLIISLVLLKFLNDQ</sequence>
<evidence type="ECO:0000256" key="1">
    <source>
        <dbReference type="SAM" id="Phobius"/>
    </source>
</evidence>
<organism evidence="2 3">
    <name type="scientific">Staphylococcus xylosus</name>
    <dbReference type="NCBI Taxonomy" id="1288"/>
    <lineage>
        <taxon>Bacteria</taxon>
        <taxon>Bacillati</taxon>
        <taxon>Bacillota</taxon>
        <taxon>Bacilli</taxon>
        <taxon>Bacillales</taxon>
        <taxon>Staphylococcaceae</taxon>
        <taxon>Staphylococcus</taxon>
    </lineage>
</organism>
<proteinExistence type="predicted"/>
<keyword evidence="1" id="KW-0472">Membrane</keyword>
<evidence type="ECO:0000313" key="3">
    <source>
        <dbReference type="Proteomes" id="UP000285567"/>
    </source>
</evidence>
<dbReference type="EMBL" id="QXUL01000063">
    <property type="protein sequence ID" value="RIN08864.1"/>
    <property type="molecule type" value="Genomic_DNA"/>
</dbReference>
<accession>A0A418ILI0</accession>
<reference evidence="2 3" key="1">
    <citation type="journal article" date="2016" name="Front. Microbiol.">
        <title>Comprehensive Phylogenetic Analysis of Bovine Non-aureus Staphylococci Species Based on Whole-Genome Sequencing.</title>
        <authorList>
            <person name="Naushad S."/>
            <person name="Barkema H.W."/>
            <person name="Luby C."/>
            <person name="Condas L.A."/>
            <person name="Nobrega D.B."/>
            <person name="Carson D.A."/>
            <person name="De Buck J."/>
        </authorList>
    </citation>
    <scope>NUCLEOTIDE SEQUENCE [LARGE SCALE GENOMIC DNA]</scope>
    <source>
        <strain evidence="2 3">SNUC 102</strain>
    </source>
</reference>
<dbReference type="Proteomes" id="UP000285567">
    <property type="component" value="Unassembled WGS sequence"/>
</dbReference>
<keyword evidence="1" id="KW-1133">Transmembrane helix</keyword>
<name>A0A418ILI0_STAXY</name>
<dbReference type="AlphaFoldDB" id="A0A418ILI0"/>
<comment type="caution">
    <text evidence="2">The sequence shown here is derived from an EMBL/GenBank/DDBJ whole genome shotgun (WGS) entry which is preliminary data.</text>
</comment>
<keyword evidence="3" id="KW-1185">Reference proteome</keyword>
<feature type="transmembrane region" description="Helical" evidence="1">
    <location>
        <begin position="40"/>
        <end position="62"/>
    </location>
</feature>
<keyword evidence="1" id="KW-0812">Transmembrane</keyword>
<gene>
    <name evidence="2" type="ORF">BU097_11165</name>
</gene>